<dbReference type="SUPFAM" id="SSF50370">
    <property type="entry name" value="Ricin B-like lectins"/>
    <property type="match status" value="1"/>
</dbReference>
<organism evidence="3 4">
    <name type="scientific">Streptomyces kanamyceticus</name>
    <dbReference type="NCBI Taxonomy" id="1967"/>
    <lineage>
        <taxon>Bacteria</taxon>
        <taxon>Bacillati</taxon>
        <taxon>Actinomycetota</taxon>
        <taxon>Actinomycetes</taxon>
        <taxon>Kitasatosporales</taxon>
        <taxon>Streptomycetaceae</taxon>
        <taxon>Streptomyces</taxon>
    </lineage>
</organism>
<keyword evidence="4" id="KW-1185">Reference proteome</keyword>
<evidence type="ECO:0000313" key="4">
    <source>
        <dbReference type="Proteomes" id="UP000325529"/>
    </source>
</evidence>
<dbReference type="SUPFAM" id="SSF56219">
    <property type="entry name" value="DNase I-like"/>
    <property type="match status" value="1"/>
</dbReference>
<dbReference type="Pfam" id="PF00652">
    <property type="entry name" value="Ricin_B_lectin"/>
    <property type="match status" value="1"/>
</dbReference>
<feature type="chain" id="PRO_5023839030" description="Ricin B lectin domain-containing protein" evidence="1">
    <location>
        <begin position="20"/>
        <end position="406"/>
    </location>
</feature>
<gene>
    <name evidence="3" type="ORF">CP970_08955</name>
</gene>
<dbReference type="InterPro" id="IPR035992">
    <property type="entry name" value="Ricin_B-like_lectins"/>
</dbReference>
<dbReference type="Proteomes" id="UP000325529">
    <property type="component" value="Chromosome"/>
</dbReference>
<dbReference type="CDD" id="cd00161">
    <property type="entry name" value="beta-trefoil_Ricin-like"/>
    <property type="match status" value="1"/>
</dbReference>
<feature type="domain" description="Ricin B lectin" evidence="2">
    <location>
        <begin position="254"/>
        <end position="397"/>
    </location>
</feature>
<dbReference type="SMART" id="SM00458">
    <property type="entry name" value="RICIN"/>
    <property type="match status" value="1"/>
</dbReference>
<dbReference type="EMBL" id="CP023699">
    <property type="protein sequence ID" value="QEU90993.1"/>
    <property type="molecule type" value="Genomic_DNA"/>
</dbReference>
<dbReference type="InterPro" id="IPR003539">
    <property type="entry name" value="CD_toxinB"/>
</dbReference>
<dbReference type="KEGG" id="ska:CP970_08955"/>
<dbReference type="InterPro" id="IPR036691">
    <property type="entry name" value="Endo/exonu/phosph_ase_sf"/>
</dbReference>
<feature type="signal peptide" evidence="1">
    <location>
        <begin position="1"/>
        <end position="19"/>
    </location>
</feature>
<dbReference type="PROSITE" id="PS50231">
    <property type="entry name" value="RICIN_B_LECTIN"/>
    <property type="match status" value="1"/>
</dbReference>
<keyword evidence="1" id="KW-0732">Signal</keyword>
<reference evidence="3 4" key="1">
    <citation type="submission" date="2017-09" db="EMBL/GenBank/DDBJ databases">
        <authorList>
            <person name="Lee N."/>
            <person name="Cho B.-K."/>
        </authorList>
    </citation>
    <scope>NUCLEOTIDE SEQUENCE [LARGE SCALE GENOMIC DNA]</scope>
    <source>
        <strain evidence="3 4">ATCC 12853</strain>
    </source>
</reference>
<evidence type="ECO:0000256" key="1">
    <source>
        <dbReference type="SAM" id="SignalP"/>
    </source>
</evidence>
<sequence length="406" mass="44288">MAAAVAVAALIGFPAPASAANLEDHRPLTYNLQGETSYNESKWTSDVVRLLAHHDVVALQEAGPRPPGTFQNSWTEGQLTVDHYTWQPGSSTRGQIYHIYFMETDPTGHRVNLAIVTEQQADGVWMFPAAFDNSRAAFGVRLGHTVFVTLHGLSRRRPYELGGNDDATMLRTIDQAVRPWGHDWAALGDYNRDPDNLTVPANSYIYRSHQATQQSGGELDYMVASRAVNGYSGRRQYGMSPDHYAVDFATLRASAEFSLGSYSNDGRVLDVQGGGTKNGTHVITYTDRGGANQKWKFRGTVNGTYALVSSSSGKCLDVNGGTRASNGAYVHEWDCGTQAHPAQSWLLKYAADSPGQIIIKNSYSGRCLEVLGNKTGDSALAGASTCTDEPNQRWAWEDRDPSDLSL</sequence>
<dbReference type="AlphaFoldDB" id="A0A5J6G7N3"/>
<protein>
    <recommendedName>
        <fullName evidence="2">Ricin B lectin domain-containing protein</fullName>
    </recommendedName>
</protein>
<dbReference type="Gene3D" id="2.80.10.50">
    <property type="match status" value="2"/>
</dbReference>
<proteinExistence type="predicted"/>
<dbReference type="PRINTS" id="PR01388">
    <property type="entry name" value="CDTOXINB"/>
</dbReference>
<dbReference type="InterPro" id="IPR005135">
    <property type="entry name" value="Endo/exonuclease/phosphatase"/>
</dbReference>
<accession>A0A5J6G7N3</accession>
<dbReference type="InterPro" id="IPR000772">
    <property type="entry name" value="Ricin_B_lectin"/>
</dbReference>
<name>A0A5J6G7N3_STRKN</name>
<evidence type="ECO:0000259" key="2">
    <source>
        <dbReference type="SMART" id="SM00458"/>
    </source>
</evidence>
<dbReference type="Pfam" id="PF03372">
    <property type="entry name" value="Exo_endo_phos"/>
    <property type="match status" value="1"/>
</dbReference>
<evidence type="ECO:0000313" key="3">
    <source>
        <dbReference type="EMBL" id="QEU90993.1"/>
    </source>
</evidence>
<dbReference type="Gene3D" id="3.60.10.10">
    <property type="entry name" value="Endonuclease/exonuclease/phosphatase"/>
    <property type="match status" value="1"/>
</dbReference>